<dbReference type="GO" id="GO:0005886">
    <property type="term" value="C:plasma membrane"/>
    <property type="evidence" value="ECO:0007669"/>
    <property type="project" value="TreeGrafter"/>
</dbReference>
<gene>
    <name evidence="8" type="ORF">DERF_008063</name>
</gene>
<feature type="transmembrane region" description="Helical" evidence="7">
    <location>
        <begin position="314"/>
        <end position="336"/>
    </location>
</feature>
<dbReference type="Pfam" id="PF02535">
    <property type="entry name" value="Zip"/>
    <property type="match status" value="1"/>
</dbReference>
<keyword evidence="5 7" id="KW-0472">Membrane</keyword>
<feature type="region of interest" description="Disordered" evidence="6">
    <location>
        <begin position="441"/>
        <end position="473"/>
    </location>
</feature>
<organism evidence="8 9">
    <name type="scientific">Dermatophagoides farinae</name>
    <name type="common">American house dust mite</name>
    <dbReference type="NCBI Taxonomy" id="6954"/>
    <lineage>
        <taxon>Eukaryota</taxon>
        <taxon>Metazoa</taxon>
        <taxon>Ecdysozoa</taxon>
        <taxon>Arthropoda</taxon>
        <taxon>Chelicerata</taxon>
        <taxon>Arachnida</taxon>
        <taxon>Acari</taxon>
        <taxon>Acariformes</taxon>
        <taxon>Sarcoptiformes</taxon>
        <taxon>Astigmata</taxon>
        <taxon>Psoroptidia</taxon>
        <taxon>Analgoidea</taxon>
        <taxon>Pyroglyphidae</taxon>
        <taxon>Dermatophagoidinae</taxon>
        <taxon>Dermatophagoides</taxon>
    </lineage>
</organism>
<evidence type="ECO:0000256" key="4">
    <source>
        <dbReference type="ARBA" id="ARBA00022989"/>
    </source>
</evidence>
<dbReference type="GO" id="GO:0140410">
    <property type="term" value="F:monoatomic cation:bicarbonate symporter activity"/>
    <property type="evidence" value="ECO:0007669"/>
    <property type="project" value="TreeGrafter"/>
</dbReference>
<dbReference type="GO" id="GO:0071578">
    <property type="term" value="P:zinc ion import across plasma membrane"/>
    <property type="evidence" value="ECO:0007669"/>
    <property type="project" value="TreeGrafter"/>
</dbReference>
<evidence type="ECO:0000256" key="7">
    <source>
        <dbReference type="SAM" id="Phobius"/>
    </source>
</evidence>
<reference evidence="8" key="1">
    <citation type="submission" date="2013-05" db="EMBL/GenBank/DDBJ databases">
        <authorList>
            <person name="Yim A.K.Y."/>
            <person name="Chan T.F."/>
            <person name="Ji K.M."/>
            <person name="Liu X.Y."/>
            <person name="Zhou J.W."/>
            <person name="Li R.Q."/>
            <person name="Yang K.Y."/>
            <person name="Li J."/>
            <person name="Li M."/>
            <person name="Law P.T.W."/>
            <person name="Wu Y.L."/>
            <person name="Cai Z.L."/>
            <person name="Qin H."/>
            <person name="Bao Y."/>
            <person name="Leung R.K.K."/>
            <person name="Ng P.K.S."/>
            <person name="Zou J."/>
            <person name="Zhong X.J."/>
            <person name="Ran P.X."/>
            <person name="Zhong N.S."/>
            <person name="Liu Z.G."/>
            <person name="Tsui S.K.W."/>
        </authorList>
    </citation>
    <scope>NUCLEOTIDE SEQUENCE</scope>
    <source>
        <strain evidence="8">Derf</strain>
        <tissue evidence="8">Whole organism</tissue>
    </source>
</reference>
<evidence type="ECO:0000256" key="5">
    <source>
        <dbReference type="ARBA" id="ARBA00023136"/>
    </source>
</evidence>
<feature type="transmembrane region" description="Helical" evidence="7">
    <location>
        <begin position="348"/>
        <end position="369"/>
    </location>
</feature>
<dbReference type="GO" id="GO:0030003">
    <property type="term" value="P:intracellular monoatomic cation homeostasis"/>
    <property type="evidence" value="ECO:0007669"/>
    <property type="project" value="TreeGrafter"/>
</dbReference>
<comment type="caution">
    <text evidence="8">The sequence shown here is derived from an EMBL/GenBank/DDBJ whole genome shotgun (WGS) entry which is preliminary data.</text>
</comment>
<proteinExistence type="inferred from homology"/>
<dbReference type="InterPro" id="IPR003689">
    <property type="entry name" value="ZIP"/>
</dbReference>
<dbReference type="PANTHER" id="PTHR12191:SF37">
    <property type="entry name" value="ZINC TRANSPORTER FOI"/>
    <property type="match status" value="1"/>
</dbReference>
<keyword evidence="3 7" id="KW-0812">Transmembrane</keyword>
<reference evidence="8" key="2">
    <citation type="journal article" date="2022" name="Res Sq">
        <title>Comparative Genomics Reveals Insights into the Divergent Evolution of Astigmatic Mites and Household Pest Adaptations.</title>
        <authorList>
            <person name="Xiong Q."/>
            <person name="Wan A.T.-Y."/>
            <person name="Liu X.-Y."/>
            <person name="Fung C.S.-H."/>
            <person name="Xiao X."/>
            <person name="Malainual N."/>
            <person name="Hou J."/>
            <person name="Wang L."/>
            <person name="Wang M."/>
            <person name="Yang K."/>
            <person name="Cui Y."/>
            <person name="Leung E."/>
            <person name="Nong W."/>
            <person name="Shin S.-K."/>
            <person name="Au S."/>
            <person name="Jeong K.Y."/>
            <person name="Chew F.T."/>
            <person name="Hui J."/>
            <person name="Leung T.F."/>
            <person name="Tungtrongchitr A."/>
            <person name="Zhong N."/>
            <person name="Liu Z."/>
            <person name="Tsui S."/>
        </authorList>
    </citation>
    <scope>NUCLEOTIDE SEQUENCE</scope>
    <source>
        <strain evidence="8">Derf</strain>
        <tissue evidence="8">Whole organism</tissue>
    </source>
</reference>
<evidence type="ECO:0000313" key="9">
    <source>
        <dbReference type="Proteomes" id="UP000790347"/>
    </source>
</evidence>
<feature type="transmembrane region" description="Helical" evidence="7">
    <location>
        <begin position="661"/>
        <end position="679"/>
    </location>
</feature>
<dbReference type="GO" id="GO:0005385">
    <property type="term" value="F:zinc ion transmembrane transporter activity"/>
    <property type="evidence" value="ECO:0007669"/>
    <property type="project" value="TreeGrafter"/>
</dbReference>
<keyword evidence="9" id="KW-1185">Reference proteome</keyword>
<evidence type="ECO:0000256" key="6">
    <source>
        <dbReference type="SAM" id="MobiDB-lite"/>
    </source>
</evidence>
<evidence type="ECO:0000313" key="8">
    <source>
        <dbReference type="EMBL" id="KAH9517387.1"/>
    </source>
</evidence>
<dbReference type="Proteomes" id="UP000790347">
    <property type="component" value="Unassembled WGS sequence"/>
</dbReference>
<accession>A0A922I1M7</accession>
<dbReference type="AlphaFoldDB" id="A0A922I1M7"/>
<dbReference type="InterPro" id="IPR050799">
    <property type="entry name" value="ZIP_Transporter"/>
</dbReference>
<feature type="compositionally biased region" description="Acidic residues" evidence="6">
    <location>
        <begin position="456"/>
        <end position="473"/>
    </location>
</feature>
<evidence type="ECO:0000256" key="1">
    <source>
        <dbReference type="ARBA" id="ARBA00004141"/>
    </source>
</evidence>
<comment type="similarity">
    <text evidence="2">Belongs to the ZIP transporter (TC 2.A.5) family.</text>
</comment>
<dbReference type="EMBL" id="ASGP02000003">
    <property type="protein sequence ID" value="KAH9517387.1"/>
    <property type="molecule type" value="Genomic_DNA"/>
</dbReference>
<name>A0A922I1M7_DERFA</name>
<sequence length="744" mass="83872">MVSNVMRMPMRKYWPPIRRSFHAIPVAILVIVIWMQTPFLSVIKPCLAENVSDNGLSHSLSNNNGVNDKNPFWSTSTIRHEIDYMMISTDNDESCTSDDGDLGSSTATTIMNQPVASNYKDIELEMSTLAATTSTWTSTTTMRPKTLEMVRKKVKNGTHYQIGMINNMSDIVKLVRFVLLRGHIVLDASHRVLVKNESRIDRLMDYLHDIQLRRGKYRILPMEDRDLACQYIADTKLHIKKLCRAATFDCLSASELIQMLPSSTKTFHQAITRLCPLLLFRQSRPICVSDVKKLLDAANSNKKIQLVEPSIERVWIFGVLFVTISILVSMGGLILLPVVKKSSRMTILTFFEGLAVGGLCGSAILHLFPEAFDIVDEKYRTYFWNTTCIFCGIYFSYCIEILIKILKTHYGRNRRKRVPSVIFRDDDVNIENLRYSPAAAATTNNPIRLPTPDPYNNDDDDDDEISDPEDYQSEQELDFNFDDHQPKIVMESTTTSSSNNGSQNKMALTNSTRDQLVQCLSTVNVIAPPSLLITPRQTPPTIRRSSKERMVRSVALRRQDHETSTIVIDTVAWMIVLGDALLNFIDGLSIGAAFDRNILAGMSISVAVMLEEVTHRLGTFAVLIRAGMSMKQSFFYIFLSACSCYPGLALGIVLGDEAEDASPYIFALSGGFFLYMALVDVMKAMTRTMENASRKNLRSLLRILALQNIGIVISAISLALLAFYEKEMDFEVQEMDEIRKNSFV</sequence>
<feature type="transmembrane region" description="Helical" evidence="7">
    <location>
        <begin position="634"/>
        <end position="655"/>
    </location>
</feature>
<keyword evidence="4 7" id="KW-1133">Transmembrane helix</keyword>
<feature type="transmembrane region" description="Helical" evidence="7">
    <location>
        <begin position="700"/>
        <end position="724"/>
    </location>
</feature>
<evidence type="ECO:0000256" key="2">
    <source>
        <dbReference type="ARBA" id="ARBA00006939"/>
    </source>
</evidence>
<protein>
    <submittedName>
        <fullName evidence="8">Uncharacterized protein</fullName>
    </submittedName>
</protein>
<dbReference type="PANTHER" id="PTHR12191">
    <property type="entry name" value="SOLUTE CARRIER FAMILY 39"/>
    <property type="match status" value="1"/>
</dbReference>
<comment type="subcellular location">
    <subcellularLocation>
        <location evidence="1">Membrane</location>
        <topology evidence="1">Multi-pass membrane protein</topology>
    </subcellularLocation>
</comment>
<evidence type="ECO:0000256" key="3">
    <source>
        <dbReference type="ARBA" id="ARBA00022692"/>
    </source>
</evidence>
<feature type="transmembrane region" description="Helical" evidence="7">
    <location>
        <begin position="381"/>
        <end position="406"/>
    </location>
</feature>